<reference evidence="1 2" key="1">
    <citation type="journal article" date="2012" name="J. Bacteriol.">
        <title>Draft Genome Sequence of the Extremely Halophilic Archaeon Halogranum salarium B-1T.</title>
        <authorList>
            <person name="Kim K.K."/>
            <person name="Lee K.C."/>
            <person name="Lee J.S."/>
        </authorList>
    </citation>
    <scope>NUCLEOTIDE SEQUENCE [LARGE SCALE GENOMIC DNA]</scope>
    <source>
        <strain evidence="1 2">B-1</strain>
    </source>
</reference>
<dbReference type="AlphaFoldDB" id="J3JF79"/>
<protein>
    <submittedName>
        <fullName evidence="1">Uncharacterized protein</fullName>
    </submittedName>
</protein>
<organism evidence="1 2">
    <name type="scientific">Halogranum salarium B-1</name>
    <dbReference type="NCBI Taxonomy" id="1210908"/>
    <lineage>
        <taxon>Archaea</taxon>
        <taxon>Methanobacteriati</taxon>
        <taxon>Methanobacteriota</taxon>
        <taxon>Stenosarchaea group</taxon>
        <taxon>Halobacteria</taxon>
        <taxon>Halobacteriales</taxon>
        <taxon>Haloferacaceae</taxon>
    </lineage>
</organism>
<gene>
    <name evidence="1" type="ORF">HSB1_24400</name>
</gene>
<evidence type="ECO:0000313" key="1">
    <source>
        <dbReference type="EMBL" id="EJN59019.1"/>
    </source>
</evidence>
<evidence type="ECO:0000313" key="2">
    <source>
        <dbReference type="Proteomes" id="UP000007813"/>
    </source>
</evidence>
<dbReference type="Proteomes" id="UP000007813">
    <property type="component" value="Unassembled WGS sequence"/>
</dbReference>
<proteinExistence type="predicted"/>
<dbReference type="EMBL" id="ALJD01000006">
    <property type="protein sequence ID" value="EJN59019.1"/>
    <property type="molecule type" value="Genomic_DNA"/>
</dbReference>
<sequence length="69" mass="6934">MSSVQFGRRLSGGASVGGIQFVDCRLACDAGVGGIQFVDCRLACDAGVGGIQFSGWSYNGASVGARVGM</sequence>
<accession>J3JF79</accession>
<comment type="caution">
    <text evidence="1">The sequence shown here is derived from an EMBL/GenBank/DDBJ whole genome shotgun (WGS) entry which is preliminary data.</text>
</comment>
<name>J3JF79_9EURY</name>